<evidence type="ECO:0000313" key="1">
    <source>
        <dbReference type="EMBL" id="NHN35451.1"/>
    </source>
</evidence>
<gene>
    <name evidence="1" type="ORF">G9U52_37790</name>
</gene>
<name>A0ABX0JHX8_9BACL</name>
<dbReference type="InterPro" id="IPR050312">
    <property type="entry name" value="IolE/XylAMocC-like"/>
</dbReference>
<sequence>MTSLGFQASSLKAFLTIPEDVLGTFRKLSDMGYRVVQLQWISPDVPDEFVADALRETRLTCVSTQDYYSVVSDNLGRFIQMNKLWNSCLMCVSGIPREKMSVEGLLAFSVELGQMADVLRENGLILTFHPRVSDYTCIEGRPAVDWLMDGMPDDAQLTIDFYSVVKAGLNPIKLLERYSGRVDMVHFKDSVILPDGRENLMPVGQGHIAWPEIFEACQKAGVKWGFAEQESWQKDAFICAHESYEYITSHGILSPP</sequence>
<organism evidence="1 2">
    <name type="scientific">Paenibacillus agricola</name>
    <dbReference type="NCBI Taxonomy" id="2716264"/>
    <lineage>
        <taxon>Bacteria</taxon>
        <taxon>Bacillati</taxon>
        <taxon>Bacillota</taxon>
        <taxon>Bacilli</taxon>
        <taxon>Bacillales</taxon>
        <taxon>Paenibacillaceae</taxon>
        <taxon>Paenibacillus</taxon>
    </lineage>
</organism>
<dbReference type="PANTHER" id="PTHR12110:SF41">
    <property type="entry name" value="INOSOSE DEHYDRATASE"/>
    <property type="match status" value="1"/>
</dbReference>
<dbReference type="Proteomes" id="UP001165962">
    <property type="component" value="Unassembled WGS sequence"/>
</dbReference>
<keyword evidence="2" id="KW-1185">Reference proteome</keyword>
<dbReference type="SUPFAM" id="SSF51658">
    <property type="entry name" value="Xylose isomerase-like"/>
    <property type="match status" value="1"/>
</dbReference>
<reference evidence="1" key="1">
    <citation type="submission" date="2020-03" db="EMBL/GenBank/DDBJ databases">
        <title>Draft sequencing of Paenibacilllus sp. S3N08.</title>
        <authorList>
            <person name="Kim D.-U."/>
        </authorList>
    </citation>
    <scope>NUCLEOTIDE SEQUENCE</scope>
    <source>
        <strain evidence="1">S3N08</strain>
    </source>
</reference>
<dbReference type="Gene3D" id="3.20.20.150">
    <property type="entry name" value="Divalent-metal-dependent TIM barrel enzymes"/>
    <property type="match status" value="1"/>
</dbReference>
<dbReference type="RefSeq" id="WP_166158322.1">
    <property type="nucleotide sequence ID" value="NZ_JAAOIW010000037.1"/>
</dbReference>
<dbReference type="EMBL" id="JAAOIW010000037">
    <property type="protein sequence ID" value="NHN35451.1"/>
    <property type="molecule type" value="Genomic_DNA"/>
</dbReference>
<dbReference type="InterPro" id="IPR036237">
    <property type="entry name" value="Xyl_isomerase-like_sf"/>
</dbReference>
<protein>
    <submittedName>
        <fullName evidence="1">TIM barrel protein</fullName>
    </submittedName>
</protein>
<proteinExistence type="predicted"/>
<accession>A0ABX0JHX8</accession>
<dbReference type="PANTHER" id="PTHR12110">
    <property type="entry name" value="HYDROXYPYRUVATE ISOMERASE"/>
    <property type="match status" value="1"/>
</dbReference>
<evidence type="ECO:0000313" key="2">
    <source>
        <dbReference type="Proteomes" id="UP001165962"/>
    </source>
</evidence>
<comment type="caution">
    <text evidence="1">The sequence shown here is derived from an EMBL/GenBank/DDBJ whole genome shotgun (WGS) entry which is preliminary data.</text>
</comment>